<proteinExistence type="inferred from homology"/>
<dbReference type="Gene3D" id="3.40.850.10">
    <property type="entry name" value="Kinesin motor domain"/>
    <property type="match status" value="2"/>
</dbReference>
<keyword evidence="9" id="KW-1185">Reference proteome</keyword>
<evidence type="ECO:0000313" key="9">
    <source>
        <dbReference type="Proteomes" id="UP000789901"/>
    </source>
</evidence>
<evidence type="ECO:0000256" key="2">
    <source>
        <dbReference type="ARBA" id="ARBA00022490"/>
    </source>
</evidence>
<dbReference type="InterPro" id="IPR027417">
    <property type="entry name" value="P-loop_NTPase"/>
</dbReference>
<comment type="caution">
    <text evidence="6">Lacks conserved residue(s) required for the propagation of feature annotation.</text>
</comment>
<evidence type="ECO:0000256" key="5">
    <source>
        <dbReference type="ARBA" id="ARBA00023212"/>
    </source>
</evidence>
<dbReference type="Proteomes" id="UP000789901">
    <property type="component" value="Unassembled WGS sequence"/>
</dbReference>
<keyword evidence="5" id="KW-0206">Cytoskeleton</keyword>
<keyword evidence="4" id="KW-0505">Motor protein</keyword>
<gene>
    <name evidence="8" type="ORF">GMARGA_LOCUS25604</name>
</gene>
<feature type="non-terminal residue" evidence="8">
    <location>
        <position position="202"/>
    </location>
</feature>
<dbReference type="PRINTS" id="PR00380">
    <property type="entry name" value="KINESINHEAVY"/>
</dbReference>
<organism evidence="8 9">
    <name type="scientific">Gigaspora margarita</name>
    <dbReference type="NCBI Taxonomy" id="4874"/>
    <lineage>
        <taxon>Eukaryota</taxon>
        <taxon>Fungi</taxon>
        <taxon>Fungi incertae sedis</taxon>
        <taxon>Mucoromycota</taxon>
        <taxon>Glomeromycotina</taxon>
        <taxon>Glomeromycetes</taxon>
        <taxon>Diversisporales</taxon>
        <taxon>Gigasporaceae</taxon>
        <taxon>Gigaspora</taxon>
    </lineage>
</organism>
<dbReference type="EMBL" id="CAJVQB010028540">
    <property type="protein sequence ID" value="CAG8812598.1"/>
    <property type="molecule type" value="Genomic_DNA"/>
</dbReference>
<evidence type="ECO:0000256" key="1">
    <source>
        <dbReference type="ARBA" id="ARBA00004245"/>
    </source>
</evidence>
<evidence type="ECO:0000256" key="4">
    <source>
        <dbReference type="ARBA" id="ARBA00023175"/>
    </source>
</evidence>
<evidence type="ECO:0000256" key="6">
    <source>
        <dbReference type="PROSITE-ProRule" id="PRU00283"/>
    </source>
</evidence>
<sequence>MLNHQASFADRPLSKKELTRNKKDIATISGQRTVLINKPKIKVDLTKYVEQHMFFFDNVFDTKATNEEKKLFAREDKKKNVVIAELQEYSINNNINNLMQVFDYGNTVRSTGSTSANEDSSRSHAILQIVLKYKKNRKSKLRFIDLVGRECGADIGDADKQTRMEGAEINKSFFSSNYLITSEEVLDSVVIYCIKTPTQAMK</sequence>
<protein>
    <submittedName>
        <fullName evidence="8">28331_t:CDS:1</fullName>
    </submittedName>
</protein>
<dbReference type="Pfam" id="PF00225">
    <property type="entry name" value="Kinesin"/>
    <property type="match status" value="1"/>
</dbReference>
<accession>A0ABN7W1W4</accession>
<keyword evidence="2" id="KW-0963">Cytoplasm</keyword>
<feature type="domain" description="Kinesin motor" evidence="7">
    <location>
        <begin position="1"/>
        <end position="202"/>
    </location>
</feature>
<dbReference type="SMART" id="SM00129">
    <property type="entry name" value="KISc"/>
    <property type="match status" value="1"/>
</dbReference>
<name>A0ABN7W1W4_GIGMA</name>
<dbReference type="InterPro" id="IPR027640">
    <property type="entry name" value="Kinesin-like_fam"/>
</dbReference>
<reference evidence="8 9" key="1">
    <citation type="submission" date="2021-06" db="EMBL/GenBank/DDBJ databases">
        <authorList>
            <person name="Kallberg Y."/>
            <person name="Tangrot J."/>
            <person name="Rosling A."/>
        </authorList>
    </citation>
    <scope>NUCLEOTIDE SEQUENCE [LARGE SCALE GENOMIC DNA]</scope>
    <source>
        <strain evidence="8 9">120-4 pot B 10/14</strain>
    </source>
</reference>
<dbReference type="PANTHER" id="PTHR47971">
    <property type="entry name" value="KINESIN-RELATED PROTEIN 6"/>
    <property type="match status" value="1"/>
</dbReference>
<evidence type="ECO:0000313" key="8">
    <source>
        <dbReference type="EMBL" id="CAG8812598.1"/>
    </source>
</evidence>
<comment type="caution">
    <text evidence="8">The sequence shown here is derived from an EMBL/GenBank/DDBJ whole genome shotgun (WGS) entry which is preliminary data.</text>
</comment>
<dbReference type="PANTHER" id="PTHR47971:SF8">
    <property type="entry name" value="KINESIN-LIKE PROTEIN"/>
    <property type="match status" value="1"/>
</dbReference>
<keyword evidence="3" id="KW-0493">Microtubule</keyword>
<evidence type="ECO:0000259" key="7">
    <source>
        <dbReference type="PROSITE" id="PS50067"/>
    </source>
</evidence>
<comment type="subcellular location">
    <subcellularLocation>
        <location evidence="1">Cytoplasm</location>
        <location evidence="1">Cytoskeleton</location>
    </subcellularLocation>
</comment>
<dbReference type="InterPro" id="IPR001752">
    <property type="entry name" value="Kinesin_motor_dom"/>
</dbReference>
<dbReference type="PROSITE" id="PS50067">
    <property type="entry name" value="KINESIN_MOTOR_2"/>
    <property type="match status" value="1"/>
</dbReference>
<evidence type="ECO:0000256" key="3">
    <source>
        <dbReference type="ARBA" id="ARBA00022701"/>
    </source>
</evidence>
<comment type="similarity">
    <text evidence="6">Belongs to the TRAFAC class myosin-kinesin ATPase superfamily. Kinesin family.</text>
</comment>
<dbReference type="InterPro" id="IPR036961">
    <property type="entry name" value="Kinesin_motor_dom_sf"/>
</dbReference>
<dbReference type="SUPFAM" id="SSF52540">
    <property type="entry name" value="P-loop containing nucleoside triphosphate hydrolases"/>
    <property type="match status" value="1"/>
</dbReference>